<dbReference type="AlphaFoldDB" id="A0A2G2Z3Z7"/>
<dbReference type="EMBL" id="AYRZ02000007">
    <property type="protein sequence ID" value="PHT76631.1"/>
    <property type="molecule type" value="Genomic_DNA"/>
</dbReference>
<evidence type="ECO:0000256" key="9">
    <source>
        <dbReference type="ARBA" id="ARBA00023136"/>
    </source>
</evidence>
<evidence type="ECO:0000256" key="8">
    <source>
        <dbReference type="ARBA" id="ARBA00022989"/>
    </source>
</evidence>
<evidence type="ECO:0000256" key="10">
    <source>
        <dbReference type="ARBA" id="ARBA00023180"/>
    </source>
</evidence>
<reference evidence="12 13" key="2">
    <citation type="journal article" date="2017" name="Genome Biol.">
        <title>New reference genome sequences of hot pepper reveal the massive evolution of plant disease-resistance genes by retroduplication.</title>
        <authorList>
            <person name="Kim S."/>
            <person name="Park J."/>
            <person name="Yeom S.I."/>
            <person name="Kim Y.M."/>
            <person name="Seo E."/>
            <person name="Kim K.T."/>
            <person name="Kim M.S."/>
            <person name="Lee J.M."/>
            <person name="Cheong K."/>
            <person name="Shin H.S."/>
            <person name="Kim S.B."/>
            <person name="Han K."/>
            <person name="Lee J."/>
            <person name="Park M."/>
            <person name="Lee H.A."/>
            <person name="Lee H.Y."/>
            <person name="Lee Y."/>
            <person name="Oh S."/>
            <person name="Lee J.H."/>
            <person name="Choi E."/>
            <person name="Choi E."/>
            <person name="Lee S.E."/>
            <person name="Jeon J."/>
            <person name="Kim H."/>
            <person name="Choi G."/>
            <person name="Song H."/>
            <person name="Lee J."/>
            <person name="Lee S.C."/>
            <person name="Kwon J.K."/>
            <person name="Lee H.Y."/>
            <person name="Koo N."/>
            <person name="Hong Y."/>
            <person name="Kim R.W."/>
            <person name="Kang W.H."/>
            <person name="Huh J.H."/>
            <person name="Kang B.C."/>
            <person name="Yang T.J."/>
            <person name="Lee Y.H."/>
            <person name="Bennetzen J.L."/>
            <person name="Choi D."/>
        </authorList>
    </citation>
    <scope>NUCLEOTIDE SEQUENCE [LARGE SCALE GENOMIC DNA]</scope>
    <source>
        <strain evidence="13">cv. CM334</strain>
    </source>
</reference>
<dbReference type="PANTHER" id="PTHR48063">
    <property type="entry name" value="LRR RECEPTOR-LIKE KINASE"/>
    <property type="match status" value="1"/>
</dbReference>
<dbReference type="InterPro" id="IPR003591">
    <property type="entry name" value="Leu-rich_rpt_typical-subtyp"/>
</dbReference>
<protein>
    <submittedName>
        <fullName evidence="12">Uncharacterized protein</fullName>
    </submittedName>
</protein>
<comment type="similarity">
    <text evidence="2">Belongs to the RLP family.</text>
</comment>
<comment type="subcellular location">
    <subcellularLocation>
        <location evidence="1">Cell membrane</location>
        <topology evidence="1">Single-pass type I membrane protein</topology>
    </subcellularLocation>
</comment>
<keyword evidence="4" id="KW-0433">Leucine-rich repeat</keyword>
<keyword evidence="5 11" id="KW-0812">Transmembrane</keyword>
<evidence type="ECO:0000256" key="6">
    <source>
        <dbReference type="ARBA" id="ARBA00022729"/>
    </source>
</evidence>
<gene>
    <name evidence="12" type="ORF">T459_20153</name>
</gene>
<dbReference type="GO" id="GO:0005886">
    <property type="term" value="C:plasma membrane"/>
    <property type="evidence" value="ECO:0007669"/>
    <property type="project" value="UniProtKB-SubCell"/>
</dbReference>
<keyword evidence="6" id="KW-0732">Signal</keyword>
<keyword evidence="13" id="KW-1185">Reference proteome</keyword>
<dbReference type="Pfam" id="PF00560">
    <property type="entry name" value="LRR_1"/>
    <property type="match status" value="7"/>
</dbReference>
<comment type="caution">
    <text evidence="12">The sequence shown here is derived from an EMBL/GenBank/DDBJ whole genome shotgun (WGS) entry which is preliminary data.</text>
</comment>
<dbReference type="PANTHER" id="PTHR48063:SF101">
    <property type="entry name" value="LRR RECEPTOR-LIKE SERINE_THREONINE-PROTEIN KINASE FLS2"/>
    <property type="match status" value="1"/>
</dbReference>
<dbReference type="InterPro" id="IPR032675">
    <property type="entry name" value="LRR_dom_sf"/>
</dbReference>
<feature type="transmembrane region" description="Helical" evidence="11">
    <location>
        <begin position="355"/>
        <end position="376"/>
    </location>
</feature>
<proteinExistence type="inferred from homology"/>
<organism evidence="12 13">
    <name type="scientific">Capsicum annuum</name>
    <name type="common">Capsicum pepper</name>
    <dbReference type="NCBI Taxonomy" id="4072"/>
    <lineage>
        <taxon>Eukaryota</taxon>
        <taxon>Viridiplantae</taxon>
        <taxon>Streptophyta</taxon>
        <taxon>Embryophyta</taxon>
        <taxon>Tracheophyta</taxon>
        <taxon>Spermatophyta</taxon>
        <taxon>Magnoliopsida</taxon>
        <taxon>eudicotyledons</taxon>
        <taxon>Gunneridae</taxon>
        <taxon>Pentapetalae</taxon>
        <taxon>asterids</taxon>
        <taxon>lamiids</taxon>
        <taxon>Solanales</taxon>
        <taxon>Solanaceae</taxon>
        <taxon>Solanoideae</taxon>
        <taxon>Capsiceae</taxon>
        <taxon>Capsicum</taxon>
    </lineage>
</organism>
<keyword evidence="10" id="KW-0325">Glycoprotein</keyword>
<dbReference type="SMART" id="SM00369">
    <property type="entry name" value="LRR_TYP"/>
    <property type="match status" value="4"/>
</dbReference>
<keyword evidence="9 11" id="KW-0472">Membrane</keyword>
<evidence type="ECO:0000256" key="3">
    <source>
        <dbReference type="ARBA" id="ARBA00022475"/>
    </source>
</evidence>
<evidence type="ECO:0000256" key="2">
    <source>
        <dbReference type="ARBA" id="ARBA00009592"/>
    </source>
</evidence>
<dbReference type="GO" id="GO:0051707">
    <property type="term" value="P:response to other organism"/>
    <property type="evidence" value="ECO:0007669"/>
    <property type="project" value="UniProtKB-ARBA"/>
</dbReference>
<dbReference type="InterPro" id="IPR001611">
    <property type="entry name" value="Leu-rich_rpt"/>
</dbReference>
<evidence type="ECO:0000256" key="4">
    <source>
        <dbReference type="ARBA" id="ARBA00022614"/>
    </source>
</evidence>
<evidence type="ECO:0000313" key="13">
    <source>
        <dbReference type="Proteomes" id="UP000222542"/>
    </source>
</evidence>
<reference evidence="12 13" key="1">
    <citation type="journal article" date="2014" name="Nat. Genet.">
        <title>Genome sequence of the hot pepper provides insights into the evolution of pungency in Capsicum species.</title>
        <authorList>
            <person name="Kim S."/>
            <person name="Park M."/>
            <person name="Yeom S.I."/>
            <person name="Kim Y.M."/>
            <person name="Lee J.M."/>
            <person name="Lee H.A."/>
            <person name="Seo E."/>
            <person name="Choi J."/>
            <person name="Cheong K."/>
            <person name="Kim K.T."/>
            <person name="Jung K."/>
            <person name="Lee G.W."/>
            <person name="Oh S.K."/>
            <person name="Bae C."/>
            <person name="Kim S.B."/>
            <person name="Lee H.Y."/>
            <person name="Kim S.Y."/>
            <person name="Kim M.S."/>
            <person name="Kang B.C."/>
            <person name="Jo Y.D."/>
            <person name="Yang H.B."/>
            <person name="Jeong H.J."/>
            <person name="Kang W.H."/>
            <person name="Kwon J.K."/>
            <person name="Shin C."/>
            <person name="Lim J.Y."/>
            <person name="Park J.H."/>
            <person name="Huh J.H."/>
            <person name="Kim J.S."/>
            <person name="Kim B.D."/>
            <person name="Cohen O."/>
            <person name="Paran I."/>
            <person name="Suh M.C."/>
            <person name="Lee S.B."/>
            <person name="Kim Y.K."/>
            <person name="Shin Y."/>
            <person name="Noh S.J."/>
            <person name="Park J."/>
            <person name="Seo Y.S."/>
            <person name="Kwon S.Y."/>
            <person name="Kim H.A."/>
            <person name="Park J.M."/>
            <person name="Kim H.J."/>
            <person name="Choi S.B."/>
            <person name="Bosland P.W."/>
            <person name="Reeves G."/>
            <person name="Jo S.H."/>
            <person name="Lee B.W."/>
            <person name="Cho H.T."/>
            <person name="Choi H.S."/>
            <person name="Lee M.S."/>
            <person name="Yu Y."/>
            <person name="Do Choi Y."/>
            <person name="Park B.S."/>
            <person name="van Deynze A."/>
            <person name="Ashrafi H."/>
            <person name="Hill T."/>
            <person name="Kim W.T."/>
            <person name="Pai H.S."/>
            <person name="Ahn H.K."/>
            <person name="Yeam I."/>
            <person name="Giovannoni J.J."/>
            <person name="Rose J.K."/>
            <person name="Sorensen I."/>
            <person name="Lee S.J."/>
            <person name="Kim R.W."/>
            <person name="Choi I.Y."/>
            <person name="Choi B.S."/>
            <person name="Lim J.S."/>
            <person name="Lee Y.H."/>
            <person name="Choi D."/>
        </authorList>
    </citation>
    <scope>NUCLEOTIDE SEQUENCE [LARGE SCALE GENOMIC DNA]</scope>
    <source>
        <strain evidence="13">cv. CM334</strain>
    </source>
</reference>
<dbReference type="InterPro" id="IPR046956">
    <property type="entry name" value="RLP23-like"/>
</dbReference>
<evidence type="ECO:0000256" key="5">
    <source>
        <dbReference type="ARBA" id="ARBA00022692"/>
    </source>
</evidence>
<accession>A0A2G2Z3Z7</accession>
<dbReference type="Gene3D" id="3.80.10.10">
    <property type="entry name" value="Ribonuclease Inhibitor"/>
    <property type="match status" value="1"/>
</dbReference>
<dbReference type="SUPFAM" id="SSF52058">
    <property type="entry name" value="L domain-like"/>
    <property type="match status" value="1"/>
</dbReference>
<sequence>MSSLLLIDLGANSFNGPVPQLPAGVTTVDFSRNKFSGNISFTCDNYDYLGYLNLSDNLFSVELPYCLNLRSLVHLNLANNNFSGEIPSSVGSSGMMMRMLQLRNNHFIGELPRSLENCKYLRFIDVGENNLTNIQILDVSQNKISGTIPKCINNLTELTKEESPKQKVTSWYYRSYIKGGVTVTRNTSYDESAFLMWKGREFEYSNTLGLVKSIDLSNNDLVGEIPVEITSLIGLLGLNLSRNNLTGSIPTRIGQLRDINFLDLSRNKLSGKIPSSFSQLSHLGVLNLSYNNLSGRIPLDTQSKTFNSSSYIGNPGLCGSPLSEACPGDELSRDPKLNADSEEKQQEDEFISAEFYISMGIGFTFGFWGVCSALILKRTWRYALFRFLENIFKNYSIFNTK</sequence>
<dbReference type="Gramene" id="PHT76631">
    <property type="protein sequence ID" value="PHT76631"/>
    <property type="gene ID" value="T459_20153"/>
</dbReference>
<keyword evidence="7" id="KW-0677">Repeat</keyword>
<keyword evidence="3" id="KW-1003">Cell membrane</keyword>
<keyword evidence="8 11" id="KW-1133">Transmembrane helix</keyword>
<evidence type="ECO:0000313" key="12">
    <source>
        <dbReference type="EMBL" id="PHT76631.1"/>
    </source>
</evidence>
<name>A0A2G2Z3Z7_CAPAN</name>
<dbReference type="GO" id="GO:0006952">
    <property type="term" value="P:defense response"/>
    <property type="evidence" value="ECO:0007669"/>
    <property type="project" value="UniProtKB-ARBA"/>
</dbReference>
<dbReference type="STRING" id="4072.A0A2G2Z3Z7"/>
<dbReference type="FunFam" id="3.80.10.10:FF:000111">
    <property type="entry name" value="LRR receptor-like serine/threonine-protein kinase ERECTA"/>
    <property type="match status" value="1"/>
</dbReference>
<dbReference type="PRINTS" id="PR00019">
    <property type="entry name" value="LEURICHRPT"/>
</dbReference>
<dbReference type="Proteomes" id="UP000222542">
    <property type="component" value="Unassembled WGS sequence"/>
</dbReference>
<evidence type="ECO:0000256" key="11">
    <source>
        <dbReference type="SAM" id="Phobius"/>
    </source>
</evidence>
<dbReference type="OMA" id="ENCKYLR"/>
<evidence type="ECO:0000256" key="7">
    <source>
        <dbReference type="ARBA" id="ARBA00022737"/>
    </source>
</evidence>
<evidence type="ECO:0000256" key="1">
    <source>
        <dbReference type="ARBA" id="ARBA00004251"/>
    </source>
</evidence>